<dbReference type="InterPro" id="IPR044298">
    <property type="entry name" value="MIG/MutY"/>
</dbReference>
<comment type="cofactor">
    <cofactor evidence="14">
        <name>[4Fe-4S] cluster</name>
        <dbReference type="ChEBI" id="CHEBI:49883"/>
    </cofactor>
    <text evidence="14">Binds 1 [4Fe-4S] cluster.</text>
</comment>
<keyword evidence="17" id="KW-1185">Reference proteome</keyword>
<keyword evidence="11" id="KW-0411">Iron-sulfur</keyword>
<dbReference type="Pfam" id="PF00730">
    <property type="entry name" value="HhH-GPD"/>
    <property type="match status" value="1"/>
</dbReference>
<evidence type="ECO:0000256" key="13">
    <source>
        <dbReference type="ARBA" id="ARBA00023295"/>
    </source>
</evidence>
<keyword evidence="6" id="KW-0004">4Fe-4S</keyword>
<dbReference type="PANTHER" id="PTHR42944">
    <property type="entry name" value="ADENINE DNA GLYCOSYLASE"/>
    <property type="match status" value="1"/>
</dbReference>
<dbReference type="OrthoDB" id="9802365at2"/>
<accession>A0A090AID5</accession>
<evidence type="ECO:0000256" key="9">
    <source>
        <dbReference type="ARBA" id="ARBA00022801"/>
    </source>
</evidence>
<dbReference type="GO" id="GO:0006284">
    <property type="term" value="P:base-excision repair"/>
    <property type="evidence" value="ECO:0007669"/>
    <property type="project" value="UniProtKB-UniRule"/>
</dbReference>
<dbReference type="AlphaFoldDB" id="A0A090AID5"/>
<evidence type="ECO:0000313" key="16">
    <source>
        <dbReference type="EMBL" id="BAP58163.1"/>
    </source>
</evidence>
<dbReference type="Pfam" id="PF00633">
    <property type="entry name" value="HHH"/>
    <property type="match status" value="1"/>
</dbReference>
<dbReference type="PROSITE" id="PS01155">
    <property type="entry name" value="ENDONUCLEASE_III_2"/>
    <property type="match status" value="1"/>
</dbReference>
<keyword evidence="8 14" id="KW-0227">DNA damage</keyword>
<dbReference type="HOGENOM" id="CLU_012862_0_2_6"/>
<keyword evidence="12" id="KW-0234">DNA repair</keyword>
<evidence type="ECO:0000259" key="15">
    <source>
        <dbReference type="SMART" id="SM00478"/>
    </source>
</evidence>
<organism evidence="16 17">
    <name type="scientific">Thioploca ingrica</name>
    <dbReference type="NCBI Taxonomy" id="40754"/>
    <lineage>
        <taxon>Bacteria</taxon>
        <taxon>Pseudomonadati</taxon>
        <taxon>Pseudomonadota</taxon>
        <taxon>Gammaproteobacteria</taxon>
        <taxon>Thiotrichales</taxon>
        <taxon>Thiotrichaceae</taxon>
        <taxon>Thioploca</taxon>
    </lineage>
</organism>
<evidence type="ECO:0000256" key="8">
    <source>
        <dbReference type="ARBA" id="ARBA00022763"/>
    </source>
</evidence>
<evidence type="ECO:0000256" key="10">
    <source>
        <dbReference type="ARBA" id="ARBA00023004"/>
    </source>
</evidence>
<evidence type="ECO:0000256" key="2">
    <source>
        <dbReference type="ARBA" id="ARBA00002933"/>
    </source>
</evidence>
<reference evidence="16 17" key="1">
    <citation type="journal article" date="2014" name="ISME J.">
        <title>Ecophysiology of Thioploca ingrica as revealed by the complete genome sequence supplemented with proteomic evidence.</title>
        <authorList>
            <person name="Kojima H."/>
            <person name="Ogura Y."/>
            <person name="Yamamoto N."/>
            <person name="Togashi T."/>
            <person name="Mori H."/>
            <person name="Watanabe T."/>
            <person name="Nemoto F."/>
            <person name="Kurokawa K."/>
            <person name="Hayashi T."/>
            <person name="Fukui M."/>
        </authorList>
    </citation>
    <scope>NUCLEOTIDE SEQUENCE [LARGE SCALE GENOMIC DNA]</scope>
</reference>
<dbReference type="EMBL" id="AP014633">
    <property type="protein sequence ID" value="BAP58163.1"/>
    <property type="molecule type" value="Genomic_DNA"/>
</dbReference>
<keyword evidence="10 14" id="KW-0408">Iron</keyword>
<dbReference type="Gene3D" id="1.10.1670.10">
    <property type="entry name" value="Helix-hairpin-Helix base-excision DNA repair enzymes (C-terminal)"/>
    <property type="match status" value="1"/>
</dbReference>
<dbReference type="InterPro" id="IPR003265">
    <property type="entry name" value="HhH-GPD_domain"/>
</dbReference>
<evidence type="ECO:0000256" key="4">
    <source>
        <dbReference type="ARBA" id="ARBA00012045"/>
    </source>
</evidence>
<dbReference type="InterPro" id="IPR015797">
    <property type="entry name" value="NUDIX_hydrolase-like_dom_sf"/>
</dbReference>
<dbReference type="CDD" id="cd03431">
    <property type="entry name" value="NUDIX_DNA_Glycosylase_C-MutY"/>
    <property type="match status" value="1"/>
</dbReference>
<dbReference type="KEGG" id="tig:THII_3866"/>
<evidence type="ECO:0000256" key="5">
    <source>
        <dbReference type="ARBA" id="ARBA00022023"/>
    </source>
</evidence>
<gene>
    <name evidence="16" type="ORF">THII_3866</name>
</gene>
<dbReference type="InterPro" id="IPR000445">
    <property type="entry name" value="HhH_motif"/>
</dbReference>
<evidence type="ECO:0000256" key="6">
    <source>
        <dbReference type="ARBA" id="ARBA00022485"/>
    </source>
</evidence>
<dbReference type="NCBIfam" id="NF008132">
    <property type="entry name" value="PRK10880.1"/>
    <property type="match status" value="1"/>
</dbReference>
<dbReference type="InterPro" id="IPR011257">
    <property type="entry name" value="DNA_glycosylase"/>
</dbReference>
<evidence type="ECO:0000256" key="7">
    <source>
        <dbReference type="ARBA" id="ARBA00022723"/>
    </source>
</evidence>
<dbReference type="Proteomes" id="UP000031623">
    <property type="component" value="Chromosome"/>
</dbReference>
<dbReference type="GO" id="GO:0034039">
    <property type="term" value="F:8-oxo-7,8-dihydroguanine DNA N-glycosylase activity"/>
    <property type="evidence" value="ECO:0007669"/>
    <property type="project" value="TreeGrafter"/>
</dbReference>
<dbReference type="PANTHER" id="PTHR42944:SF1">
    <property type="entry name" value="ADENINE DNA GLYCOSYLASE"/>
    <property type="match status" value="1"/>
</dbReference>
<name>A0A090AID5_9GAMM</name>
<keyword evidence="7" id="KW-0479">Metal-binding</keyword>
<proteinExistence type="inferred from homology"/>
<dbReference type="EC" id="3.2.2.31" evidence="4 14"/>
<dbReference type="GO" id="GO:0000701">
    <property type="term" value="F:purine-specific mismatch base pair DNA N-glycosylase activity"/>
    <property type="evidence" value="ECO:0007669"/>
    <property type="project" value="UniProtKB-EC"/>
</dbReference>
<dbReference type="InterPro" id="IPR004036">
    <property type="entry name" value="Endonuclease-III-like_CS2"/>
</dbReference>
<keyword evidence="9" id="KW-0378">Hydrolase</keyword>
<dbReference type="Pfam" id="PF14815">
    <property type="entry name" value="NUDIX_4"/>
    <property type="match status" value="1"/>
</dbReference>
<dbReference type="GO" id="GO:0046872">
    <property type="term" value="F:metal ion binding"/>
    <property type="evidence" value="ECO:0007669"/>
    <property type="project" value="UniProtKB-UniRule"/>
</dbReference>
<sequence>MATSTFNQRLLAWFDQHGRTNLPWQNNPTPYRVWISEIMLQQTQVNTVIPYYQRFIERFSDIIILATASLDEVLYYWAGLGYYARARHLYQAAQQICHQYDGELPTDLEKLMQLPGIGRSTAGAILALAHEQRHPILDGNVKRVLCRYYALAGHPSEKGVTDTLWRLAEENTPTQRVAAYTQAIMDLGATICIRRQPHCLLCPFQPDCLAHQQRQEEVYPSPQLRKALPVKTTTFIMLQNDSGEVLLEKRPAKGIWGGLWSFPECAVPTDIPHWCQQQLQWAVLQYHPWPRLRHTFTHFHLDIIPVHVPIPTELGKLVVFSNRFWYNAVQTPGYGLAVPVARLLVQLTSTGELLL</sequence>
<dbReference type="InterPro" id="IPR005760">
    <property type="entry name" value="A/G_AdeGlyc_MutY"/>
</dbReference>
<protein>
    <recommendedName>
        <fullName evidence="5 14">Adenine DNA glycosylase</fullName>
        <ecNumber evidence="4 14">3.2.2.31</ecNumber>
    </recommendedName>
</protein>
<dbReference type="STRING" id="40754.THII_3866"/>
<evidence type="ECO:0000313" key="17">
    <source>
        <dbReference type="Proteomes" id="UP000031623"/>
    </source>
</evidence>
<dbReference type="CDD" id="cd00056">
    <property type="entry name" value="ENDO3c"/>
    <property type="match status" value="1"/>
</dbReference>
<keyword evidence="13 14" id="KW-0326">Glycosidase</keyword>
<evidence type="ECO:0000256" key="11">
    <source>
        <dbReference type="ARBA" id="ARBA00023014"/>
    </source>
</evidence>
<dbReference type="NCBIfam" id="TIGR01084">
    <property type="entry name" value="mutY"/>
    <property type="match status" value="1"/>
</dbReference>
<evidence type="ECO:0000256" key="14">
    <source>
        <dbReference type="RuleBase" id="RU365096"/>
    </source>
</evidence>
<dbReference type="InterPro" id="IPR029119">
    <property type="entry name" value="MutY_C"/>
</dbReference>
<dbReference type="InterPro" id="IPR023170">
    <property type="entry name" value="HhH_base_excis_C"/>
</dbReference>
<dbReference type="GO" id="GO:0032357">
    <property type="term" value="F:oxidized purine DNA binding"/>
    <property type="evidence" value="ECO:0007669"/>
    <property type="project" value="TreeGrafter"/>
</dbReference>
<comment type="catalytic activity">
    <reaction evidence="1 14">
        <text>Hydrolyzes free adenine bases from 7,8-dihydro-8-oxoguanine:adenine mismatched double-stranded DNA, leaving an apurinic site.</text>
        <dbReference type="EC" id="3.2.2.31"/>
    </reaction>
</comment>
<dbReference type="SMART" id="SM00478">
    <property type="entry name" value="ENDO3c"/>
    <property type="match status" value="1"/>
</dbReference>
<dbReference type="FunFam" id="1.10.340.30:FF:000002">
    <property type="entry name" value="Adenine DNA glycosylase"/>
    <property type="match status" value="1"/>
</dbReference>
<dbReference type="Gene3D" id="3.90.79.10">
    <property type="entry name" value="Nucleoside Triphosphate Pyrophosphohydrolase"/>
    <property type="match status" value="1"/>
</dbReference>
<dbReference type="SUPFAM" id="SSF48150">
    <property type="entry name" value="DNA-glycosylase"/>
    <property type="match status" value="1"/>
</dbReference>
<dbReference type="GO" id="GO:0006298">
    <property type="term" value="P:mismatch repair"/>
    <property type="evidence" value="ECO:0007669"/>
    <property type="project" value="TreeGrafter"/>
</dbReference>
<feature type="domain" description="HhH-GPD" evidence="15">
    <location>
        <begin position="39"/>
        <end position="190"/>
    </location>
</feature>
<dbReference type="GO" id="GO:0035485">
    <property type="term" value="F:adenine/guanine mispair binding"/>
    <property type="evidence" value="ECO:0007669"/>
    <property type="project" value="TreeGrafter"/>
</dbReference>
<evidence type="ECO:0000256" key="3">
    <source>
        <dbReference type="ARBA" id="ARBA00008343"/>
    </source>
</evidence>
<comment type="function">
    <text evidence="2">Adenine glycosylase active on G-A mispairs. MutY also corrects error-prone DNA synthesis past GO lesions which are due to the oxidatively damaged form of guanine: 7,8-dihydro-8-oxoguanine (8-oxo-dGTP).</text>
</comment>
<evidence type="ECO:0000256" key="1">
    <source>
        <dbReference type="ARBA" id="ARBA00000843"/>
    </source>
</evidence>
<dbReference type="GO" id="GO:0051539">
    <property type="term" value="F:4 iron, 4 sulfur cluster binding"/>
    <property type="evidence" value="ECO:0007669"/>
    <property type="project" value="UniProtKB-UniRule"/>
</dbReference>
<dbReference type="Gene3D" id="1.10.340.30">
    <property type="entry name" value="Hypothetical protein, domain 2"/>
    <property type="match status" value="1"/>
</dbReference>
<comment type="similarity">
    <text evidence="3 14">Belongs to the Nth/MutY family.</text>
</comment>
<evidence type="ECO:0000256" key="12">
    <source>
        <dbReference type="ARBA" id="ARBA00023204"/>
    </source>
</evidence>
<dbReference type="SUPFAM" id="SSF55811">
    <property type="entry name" value="Nudix"/>
    <property type="match status" value="1"/>
</dbReference>